<evidence type="ECO:0000313" key="1">
    <source>
        <dbReference type="EMBL" id="MFD1528927.1"/>
    </source>
</evidence>
<sequence>MADPFSRAQRWDTRVVFIEKRQRWWWNAWRPSTLTELYGFADSQEEATQAMYRAIEQAEPSPALDVPRTEYP</sequence>
<dbReference type="RefSeq" id="WP_343984843.1">
    <property type="nucleotide sequence ID" value="NZ_BAAAJG010000025.1"/>
</dbReference>
<name>A0ABW4FG17_9PSEU</name>
<reference evidence="2" key="1">
    <citation type="journal article" date="2019" name="Int. J. Syst. Evol. Microbiol.">
        <title>The Global Catalogue of Microorganisms (GCM) 10K type strain sequencing project: providing services to taxonomists for standard genome sequencing and annotation.</title>
        <authorList>
            <consortium name="The Broad Institute Genomics Platform"/>
            <consortium name="The Broad Institute Genome Sequencing Center for Infectious Disease"/>
            <person name="Wu L."/>
            <person name="Ma J."/>
        </authorList>
    </citation>
    <scope>NUCLEOTIDE SEQUENCE [LARGE SCALE GENOMIC DNA]</scope>
    <source>
        <strain evidence="2">JCM 12165</strain>
    </source>
</reference>
<organism evidence="1 2">
    <name type="scientific">Pseudonocardia aurantiaca</name>
    <dbReference type="NCBI Taxonomy" id="75290"/>
    <lineage>
        <taxon>Bacteria</taxon>
        <taxon>Bacillati</taxon>
        <taxon>Actinomycetota</taxon>
        <taxon>Actinomycetes</taxon>
        <taxon>Pseudonocardiales</taxon>
        <taxon>Pseudonocardiaceae</taxon>
        <taxon>Pseudonocardia</taxon>
    </lineage>
</organism>
<evidence type="ECO:0000313" key="2">
    <source>
        <dbReference type="Proteomes" id="UP001597145"/>
    </source>
</evidence>
<comment type="caution">
    <text evidence="1">The sequence shown here is derived from an EMBL/GenBank/DDBJ whole genome shotgun (WGS) entry which is preliminary data.</text>
</comment>
<gene>
    <name evidence="1" type="ORF">ACFSCY_05695</name>
</gene>
<keyword evidence="2" id="KW-1185">Reference proteome</keyword>
<protein>
    <submittedName>
        <fullName evidence="1">Uncharacterized protein</fullName>
    </submittedName>
</protein>
<proteinExistence type="predicted"/>
<dbReference type="EMBL" id="JBHUCP010000003">
    <property type="protein sequence ID" value="MFD1528927.1"/>
    <property type="molecule type" value="Genomic_DNA"/>
</dbReference>
<accession>A0ABW4FG17</accession>
<dbReference type="Proteomes" id="UP001597145">
    <property type="component" value="Unassembled WGS sequence"/>
</dbReference>